<evidence type="ECO:0000313" key="3">
    <source>
        <dbReference type="Proteomes" id="UP001501821"/>
    </source>
</evidence>
<comment type="caution">
    <text evidence="2">The sequence shown here is derived from an EMBL/GenBank/DDBJ whole genome shotgun (WGS) entry which is preliminary data.</text>
</comment>
<keyword evidence="3" id="KW-1185">Reference proteome</keyword>
<name>A0ABP7IMW0_9ACTN</name>
<feature type="transmembrane region" description="Helical" evidence="1">
    <location>
        <begin position="118"/>
        <end position="137"/>
    </location>
</feature>
<keyword evidence="1" id="KW-0812">Transmembrane</keyword>
<organism evidence="2 3">
    <name type="scientific">Nocardioides panacisoli</name>
    <dbReference type="NCBI Taxonomy" id="627624"/>
    <lineage>
        <taxon>Bacteria</taxon>
        <taxon>Bacillati</taxon>
        <taxon>Actinomycetota</taxon>
        <taxon>Actinomycetes</taxon>
        <taxon>Propionibacteriales</taxon>
        <taxon>Nocardioidaceae</taxon>
        <taxon>Nocardioides</taxon>
    </lineage>
</organism>
<keyword evidence="1" id="KW-1133">Transmembrane helix</keyword>
<proteinExistence type="predicted"/>
<dbReference type="Proteomes" id="UP001501821">
    <property type="component" value="Unassembled WGS sequence"/>
</dbReference>
<keyword evidence="1" id="KW-0472">Membrane</keyword>
<dbReference type="RefSeq" id="WP_344775875.1">
    <property type="nucleotide sequence ID" value="NZ_BAABAH010000008.1"/>
</dbReference>
<evidence type="ECO:0000256" key="1">
    <source>
        <dbReference type="SAM" id="Phobius"/>
    </source>
</evidence>
<reference evidence="3" key="1">
    <citation type="journal article" date="2019" name="Int. J. Syst. Evol. Microbiol.">
        <title>The Global Catalogue of Microorganisms (GCM) 10K type strain sequencing project: providing services to taxonomists for standard genome sequencing and annotation.</title>
        <authorList>
            <consortium name="The Broad Institute Genomics Platform"/>
            <consortium name="The Broad Institute Genome Sequencing Center for Infectious Disease"/>
            <person name="Wu L."/>
            <person name="Ma J."/>
        </authorList>
    </citation>
    <scope>NUCLEOTIDE SEQUENCE [LARGE SCALE GENOMIC DNA]</scope>
    <source>
        <strain evidence="3">JCM 16953</strain>
    </source>
</reference>
<feature type="transmembrane region" description="Helical" evidence="1">
    <location>
        <begin position="86"/>
        <end position="106"/>
    </location>
</feature>
<evidence type="ECO:0000313" key="2">
    <source>
        <dbReference type="EMBL" id="GAA3822444.1"/>
    </source>
</evidence>
<sequence length="146" mass="15627">MTDTISERTAARPVPRSSVARFGAVTLAGVAAAAMLAAVDPHEPGHYPTCPFLATTGFYCPGCGSLRATNSLLHGHLTGAFDRNPLAVVMLPVVLGAWVLWGLRLAGHTTWTPTAIPARWIWVLLGAILAFWVLRNIPGWTFLSPE</sequence>
<gene>
    <name evidence="2" type="ORF">GCM10022242_25010</name>
</gene>
<dbReference type="InterPro" id="IPR021215">
    <property type="entry name" value="DUF2752"/>
</dbReference>
<dbReference type="EMBL" id="BAABAH010000008">
    <property type="protein sequence ID" value="GAA3822444.1"/>
    <property type="molecule type" value="Genomic_DNA"/>
</dbReference>
<protein>
    <submittedName>
        <fullName evidence="2">DUF2752 domain-containing protein</fullName>
    </submittedName>
</protein>
<dbReference type="Pfam" id="PF10825">
    <property type="entry name" value="DUF2752"/>
    <property type="match status" value="1"/>
</dbReference>
<accession>A0ABP7IMW0</accession>
<feature type="transmembrane region" description="Helical" evidence="1">
    <location>
        <begin position="20"/>
        <end position="39"/>
    </location>
</feature>